<evidence type="ECO:0000256" key="3">
    <source>
        <dbReference type="HAMAP-Rule" id="MF_01139"/>
    </source>
</evidence>
<comment type="caution">
    <text evidence="3">Lacks conserved residue(s) required for the propagation of feature annotation.</text>
</comment>
<comment type="subunit">
    <text evidence="3">Homodimer.</text>
</comment>
<comment type="caution">
    <text evidence="4">The sequence shown here is derived from an EMBL/GenBank/DDBJ whole genome shotgun (WGS) entry which is preliminary data.</text>
</comment>
<sequence>MTDPDHISPKTAPACIGIILDGNRRWATARGLKSWQGHEAGVKKLKEVTSWAIEAGVRHLICYTFSTENWERPKEEVDFLMKIITMAITTEMPWLLEHNVKVTTIGELSRFSKETQDALALIKYRTETHTAITVTLALNYGGRAELVRAINKLRTEKQNLLEPVTEADISGALDTAGLPDPDMVIRTSGEQRLSGFLPWQAVYSELFFPAVLWPDLSKEQFMGLLDEFARRVRRFGA</sequence>
<dbReference type="SUPFAM" id="SSF64005">
    <property type="entry name" value="Undecaprenyl diphosphate synthase"/>
    <property type="match status" value="1"/>
</dbReference>
<evidence type="ECO:0000256" key="1">
    <source>
        <dbReference type="ARBA" id="ARBA00022679"/>
    </source>
</evidence>
<dbReference type="InterPro" id="IPR018520">
    <property type="entry name" value="UPP_synth-like_CS"/>
</dbReference>
<evidence type="ECO:0000256" key="2">
    <source>
        <dbReference type="ARBA" id="ARBA00038453"/>
    </source>
</evidence>
<reference evidence="4 5" key="1">
    <citation type="submission" date="2017-09" db="EMBL/GenBank/DDBJ databases">
        <title>Depth-based differentiation of microbial function through sediment-hosted aquifers and enrichment of novel symbionts in the deep terrestrial subsurface.</title>
        <authorList>
            <person name="Probst A.J."/>
            <person name="Ladd B."/>
            <person name="Jarett J.K."/>
            <person name="Geller-Mcgrath D.E."/>
            <person name="Sieber C.M."/>
            <person name="Emerson J.B."/>
            <person name="Anantharaman K."/>
            <person name="Thomas B.C."/>
            <person name="Malmstrom R."/>
            <person name="Stieglmeier M."/>
            <person name="Klingl A."/>
            <person name="Woyke T."/>
            <person name="Ryan C.M."/>
            <person name="Banfield J.F."/>
        </authorList>
    </citation>
    <scope>NUCLEOTIDE SEQUENCE [LARGE SCALE GENOMIC DNA]</scope>
    <source>
        <strain evidence="4">CG10_big_fil_rev_8_21_14_0_10_51_16</strain>
    </source>
</reference>
<feature type="binding site" evidence="3">
    <location>
        <position position="205"/>
    </location>
    <ligand>
        <name>Mg(2+)</name>
        <dbReference type="ChEBI" id="CHEBI:18420"/>
    </ligand>
</feature>
<dbReference type="Gene3D" id="3.40.1180.10">
    <property type="entry name" value="Decaprenyl diphosphate synthase-like"/>
    <property type="match status" value="1"/>
</dbReference>
<comment type="cofactor">
    <cofactor evidence="3">
        <name>Mg(2+)</name>
        <dbReference type="ChEBI" id="CHEBI:18420"/>
    </cofactor>
    <text evidence="3">Binds 2 magnesium ions per subunit.</text>
</comment>
<feature type="active site" evidence="3">
    <location>
        <position position="21"/>
    </location>
</feature>
<dbReference type="AlphaFoldDB" id="A0A2H0RGJ2"/>
<organism evidence="4 5">
    <name type="scientific">Candidatus Vogelbacteria bacterium CG10_big_fil_rev_8_21_14_0_10_51_16</name>
    <dbReference type="NCBI Taxonomy" id="1975045"/>
    <lineage>
        <taxon>Bacteria</taxon>
        <taxon>Candidatus Vogeliibacteriota</taxon>
    </lineage>
</organism>
<feature type="binding site" evidence="3">
    <location>
        <position position="70"/>
    </location>
    <ligand>
        <name>substrate</name>
    </ligand>
</feature>
<dbReference type="EMBL" id="PCYI01000016">
    <property type="protein sequence ID" value="PIR44915.1"/>
    <property type="molecule type" value="Genomic_DNA"/>
</dbReference>
<feature type="active site" description="Proton acceptor" evidence="3">
    <location>
        <position position="69"/>
    </location>
</feature>
<feature type="binding site" evidence="3">
    <location>
        <begin position="192"/>
        <end position="194"/>
    </location>
    <ligand>
        <name>substrate</name>
    </ligand>
</feature>
<comment type="similarity">
    <text evidence="2">Belongs to the UPP synthase family. Z-FPP synthase subfamily.</text>
</comment>
<dbReference type="GO" id="GO:0016094">
    <property type="term" value="P:polyprenol biosynthetic process"/>
    <property type="evidence" value="ECO:0007669"/>
    <property type="project" value="TreeGrafter"/>
</dbReference>
<dbReference type="NCBIfam" id="TIGR00055">
    <property type="entry name" value="uppS"/>
    <property type="match status" value="1"/>
</dbReference>
<evidence type="ECO:0000313" key="4">
    <source>
        <dbReference type="EMBL" id="PIR44915.1"/>
    </source>
</evidence>
<dbReference type="Proteomes" id="UP000228767">
    <property type="component" value="Unassembled WGS sequence"/>
</dbReference>
<feature type="binding site" evidence="3">
    <location>
        <position position="38"/>
    </location>
    <ligand>
        <name>substrate</name>
    </ligand>
</feature>
<dbReference type="PROSITE" id="PS01066">
    <property type="entry name" value="UPP_SYNTHASE"/>
    <property type="match status" value="1"/>
</dbReference>
<keyword evidence="3" id="KW-0460">Magnesium</keyword>
<dbReference type="InterPro" id="IPR001441">
    <property type="entry name" value="UPP_synth-like"/>
</dbReference>
<dbReference type="HAMAP" id="MF_01139">
    <property type="entry name" value="ISPT"/>
    <property type="match status" value="1"/>
</dbReference>
<dbReference type="PANTHER" id="PTHR10291:SF43">
    <property type="entry name" value="DEHYDRODOLICHYL DIPHOSPHATE SYNTHASE COMPLEX SUBUNIT DHDDS"/>
    <property type="match status" value="1"/>
</dbReference>
<dbReference type="PANTHER" id="PTHR10291">
    <property type="entry name" value="DEHYDRODOLICHYL DIPHOSPHATE SYNTHASE FAMILY MEMBER"/>
    <property type="match status" value="1"/>
</dbReference>
<protein>
    <recommendedName>
        <fullName evidence="3">Isoprenyl transferase</fullName>
        <ecNumber evidence="3">2.5.1.-</ecNumber>
    </recommendedName>
</protein>
<keyword evidence="1 3" id="KW-0808">Transferase</keyword>
<feature type="binding site" evidence="3">
    <location>
        <position position="26"/>
    </location>
    <ligand>
        <name>substrate</name>
    </ligand>
</feature>
<feature type="binding site" evidence="3">
    <location>
        <position position="72"/>
    </location>
    <ligand>
        <name>substrate</name>
    </ligand>
</feature>
<feature type="binding site" evidence="3">
    <location>
        <position position="21"/>
    </location>
    <ligand>
        <name>Mg(2+)</name>
        <dbReference type="ChEBI" id="CHEBI:18420"/>
    </ligand>
</feature>
<keyword evidence="3" id="KW-0479">Metal-binding</keyword>
<comment type="function">
    <text evidence="3">Catalyzes the condensation of isopentenyl diphosphate (IPP) with allylic pyrophosphates generating different type of terpenoids.</text>
</comment>
<proteinExistence type="inferred from homology"/>
<dbReference type="Pfam" id="PF01255">
    <property type="entry name" value="Prenyltransf"/>
    <property type="match status" value="1"/>
</dbReference>
<dbReference type="EC" id="2.5.1.-" evidence="3"/>
<feature type="binding site" evidence="3">
    <location>
        <begin position="66"/>
        <end position="68"/>
    </location>
    <ligand>
        <name>substrate</name>
    </ligand>
</feature>
<feature type="binding site" evidence="3">
    <location>
        <position position="186"/>
    </location>
    <ligand>
        <name>substrate</name>
    </ligand>
</feature>
<dbReference type="GO" id="GO:0045547">
    <property type="term" value="F:ditrans,polycis-polyprenyl diphosphate synthase [(2E,6E)-farnesyl diphosphate specific] activity"/>
    <property type="evidence" value="ECO:0007669"/>
    <property type="project" value="TreeGrafter"/>
</dbReference>
<feature type="binding site" evidence="3">
    <location>
        <begin position="22"/>
        <end position="25"/>
    </location>
    <ligand>
        <name>substrate</name>
    </ligand>
</feature>
<dbReference type="CDD" id="cd00475">
    <property type="entry name" value="Cis_IPPS"/>
    <property type="match status" value="1"/>
</dbReference>
<dbReference type="InterPro" id="IPR036424">
    <property type="entry name" value="UPP_synth-like_sf"/>
</dbReference>
<dbReference type="GO" id="GO:0000287">
    <property type="term" value="F:magnesium ion binding"/>
    <property type="evidence" value="ECO:0007669"/>
    <property type="project" value="UniProtKB-UniRule"/>
</dbReference>
<accession>A0A2H0RGJ2</accession>
<evidence type="ECO:0000313" key="5">
    <source>
        <dbReference type="Proteomes" id="UP000228767"/>
    </source>
</evidence>
<name>A0A2H0RGJ2_9BACT</name>
<gene>
    <name evidence="4" type="primary">uppS</name>
    <name evidence="4" type="ORF">COV10_02220</name>
</gene>